<organism evidence="1 2">
    <name type="scientific">Sorghum bicolor</name>
    <name type="common">Sorghum</name>
    <name type="synonym">Sorghum vulgare</name>
    <dbReference type="NCBI Taxonomy" id="4558"/>
    <lineage>
        <taxon>Eukaryota</taxon>
        <taxon>Viridiplantae</taxon>
        <taxon>Streptophyta</taxon>
        <taxon>Embryophyta</taxon>
        <taxon>Tracheophyta</taxon>
        <taxon>Spermatophyta</taxon>
        <taxon>Magnoliopsida</taxon>
        <taxon>Liliopsida</taxon>
        <taxon>Poales</taxon>
        <taxon>Poaceae</taxon>
        <taxon>PACMAD clade</taxon>
        <taxon>Panicoideae</taxon>
        <taxon>Andropogonodae</taxon>
        <taxon>Andropogoneae</taxon>
        <taxon>Sorghinae</taxon>
        <taxon>Sorghum</taxon>
    </lineage>
</organism>
<protein>
    <submittedName>
        <fullName evidence="1">Uncharacterized protein</fullName>
    </submittedName>
</protein>
<evidence type="ECO:0000313" key="1">
    <source>
        <dbReference type="EMBL" id="KXG28728.1"/>
    </source>
</evidence>
<reference evidence="1 2" key="1">
    <citation type="journal article" date="2009" name="Nature">
        <title>The Sorghum bicolor genome and the diversification of grasses.</title>
        <authorList>
            <person name="Paterson A.H."/>
            <person name="Bowers J.E."/>
            <person name="Bruggmann R."/>
            <person name="Dubchak I."/>
            <person name="Grimwood J."/>
            <person name="Gundlach H."/>
            <person name="Haberer G."/>
            <person name="Hellsten U."/>
            <person name="Mitros T."/>
            <person name="Poliakov A."/>
            <person name="Schmutz J."/>
            <person name="Spannagl M."/>
            <person name="Tang H."/>
            <person name="Wang X."/>
            <person name="Wicker T."/>
            <person name="Bharti A.K."/>
            <person name="Chapman J."/>
            <person name="Feltus F.A."/>
            <person name="Gowik U."/>
            <person name="Grigoriev I.V."/>
            <person name="Lyons E."/>
            <person name="Maher C.A."/>
            <person name="Martis M."/>
            <person name="Narechania A."/>
            <person name="Otillar R.P."/>
            <person name="Penning B.W."/>
            <person name="Salamov A.A."/>
            <person name="Wang Y."/>
            <person name="Zhang L."/>
            <person name="Carpita N.C."/>
            <person name="Freeling M."/>
            <person name="Gingle A.R."/>
            <person name="Hash C.T."/>
            <person name="Keller B."/>
            <person name="Klein P."/>
            <person name="Kresovich S."/>
            <person name="McCann M.C."/>
            <person name="Ming R."/>
            <person name="Peterson D.G."/>
            <person name="Mehboob-ur-Rahman"/>
            <person name="Ware D."/>
            <person name="Westhoff P."/>
            <person name="Mayer K.F."/>
            <person name="Messing J."/>
            <person name="Rokhsar D.S."/>
        </authorList>
    </citation>
    <scope>NUCLEOTIDE SEQUENCE [LARGE SCALE GENOMIC DNA]</scope>
    <source>
        <strain evidence="2">cv. BTx623</strain>
    </source>
</reference>
<dbReference type="EMBL" id="CM000764">
    <property type="protein sequence ID" value="KXG28728.1"/>
    <property type="molecule type" value="Genomic_DNA"/>
</dbReference>
<sequence>MCSVDGSRPWHGWCRAEAWPRPLRRHPLPVRPPPRRGQEVRSPPPPYFLCFAPAAAPLSCGPHMSLSLSPTPGVPQRGWVPTMAWSAQGRGMASRSLVLMLPLPLSPTVATHGGCTRCRFGPGRCQDW</sequence>
<accession>A0A1B6PST6</accession>
<dbReference type="InParanoid" id="A0A1B6PST6"/>
<dbReference type="Proteomes" id="UP000000768">
    <property type="component" value="Chromosome 5"/>
</dbReference>
<reference evidence="2" key="2">
    <citation type="journal article" date="2018" name="Plant J.">
        <title>The Sorghum bicolor reference genome: improved assembly, gene annotations, a transcriptome atlas, and signatures of genome organization.</title>
        <authorList>
            <person name="McCormick R.F."/>
            <person name="Truong S.K."/>
            <person name="Sreedasyam A."/>
            <person name="Jenkins J."/>
            <person name="Shu S."/>
            <person name="Sims D."/>
            <person name="Kennedy M."/>
            <person name="Amirebrahimi M."/>
            <person name="Weers B.D."/>
            <person name="McKinley B."/>
            <person name="Mattison A."/>
            <person name="Morishige D.T."/>
            <person name="Grimwood J."/>
            <person name="Schmutz J."/>
            <person name="Mullet J.E."/>
        </authorList>
    </citation>
    <scope>NUCLEOTIDE SEQUENCE [LARGE SCALE GENOMIC DNA]</scope>
    <source>
        <strain evidence="2">cv. BTx623</strain>
    </source>
</reference>
<gene>
    <name evidence="1" type="ORF">SORBI_3005G159200</name>
</gene>
<dbReference type="Gramene" id="KXG28728">
    <property type="protein sequence ID" value="KXG28728"/>
    <property type="gene ID" value="SORBI_3005G159200"/>
</dbReference>
<name>A0A1B6PST6_SORBI</name>
<proteinExistence type="predicted"/>
<evidence type="ECO:0000313" key="2">
    <source>
        <dbReference type="Proteomes" id="UP000000768"/>
    </source>
</evidence>
<dbReference type="AlphaFoldDB" id="A0A1B6PST6"/>
<keyword evidence="2" id="KW-1185">Reference proteome</keyword>